<dbReference type="InterPro" id="IPR036085">
    <property type="entry name" value="PAZ_dom_sf"/>
</dbReference>
<sequence length="486" mass="53576">MATLLSFLANTMNIDVDRFGLAVTTSLSRWNEAQTLVEGMHERGYELKTRHLYPRERNVRLHGSELSRSGANRLGAYNGSARGPTVSELYRSRHGITLRHPSAPCLMEPGGNGHHDFFPIELIRVVAPDRISAPRGLSTRPLPRPRPSHFALWNRTDHPPRSRELVINVVPHDDSTARGAAEEYRIGVGRELTISGPLVLRIYAGALLLALFSFVFVEGQSLHAGPCSASSFALCSPRQHKISCLSSSLFGPSLFDFVQITNKFASLAYSPLPDGEHFAESYAESADSSISPLFFGRPHHLQIFKPLVAKFGRHSLPFDSSISVALFAMPSMHCSSTLAPVASHVQSDAASLFDPSSPRVCTADFVRAAESCPPTIGLCMTDRMPTISPTAGSQVATGVTSRWMSIQQREKYERRLLRENGFRPTLVICDPMSSAIRRERRRLKRLHMATVQEPRKIEAVSEGERTETAAGSVGKAVPTEEEKLEK</sequence>
<keyword evidence="3" id="KW-1185">Reference proteome</keyword>
<dbReference type="AlphaFoldDB" id="A0ABD2IID2"/>
<evidence type="ECO:0000256" key="1">
    <source>
        <dbReference type="SAM" id="MobiDB-lite"/>
    </source>
</evidence>
<protein>
    <submittedName>
        <fullName evidence="2">Uncharacterized protein</fullName>
    </submittedName>
</protein>
<proteinExistence type="predicted"/>
<gene>
    <name evidence="2" type="ORF">niasHT_035844</name>
</gene>
<evidence type="ECO:0000313" key="3">
    <source>
        <dbReference type="Proteomes" id="UP001620626"/>
    </source>
</evidence>
<dbReference type="Gene3D" id="2.170.260.10">
    <property type="entry name" value="paz domain"/>
    <property type="match status" value="1"/>
</dbReference>
<dbReference type="Proteomes" id="UP001620626">
    <property type="component" value="Unassembled WGS sequence"/>
</dbReference>
<name>A0ABD2IID2_9BILA</name>
<dbReference type="SUPFAM" id="SSF101690">
    <property type="entry name" value="PAZ domain"/>
    <property type="match status" value="1"/>
</dbReference>
<feature type="compositionally biased region" description="Basic and acidic residues" evidence="1">
    <location>
        <begin position="454"/>
        <end position="467"/>
    </location>
</feature>
<dbReference type="CDD" id="cd02846">
    <property type="entry name" value="PAZ_argonaute_like"/>
    <property type="match status" value="1"/>
</dbReference>
<reference evidence="2 3" key="1">
    <citation type="submission" date="2024-10" db="EMBL/GenBank/DDBJ databases">
        <authorList>
            <person name="Kim D."/>
        </authorList>
    </citation>
    <scope>NUCLEOTIDE SEQUENCE [LARGE SCALE GENOMIC DNA]</scope>
    <source>
        <strain evidence="2">BH-2024</strain>
    </source>
</reference>
<comment type="caution">
    <text evidence="2">The sequence shown here is derived from an EMBL/GenBank/DDBJ whole genome shotgun (WGS) entry which is preliminary data.</text>
</comment>
<feature type="region of interest" description="Disordered" evidence="1">
    <location>
        <begin position="454"/>
        <end position="486"/>
    </location>
</feature>
<evidence type="ECO:0000313" key="2">
    <source>
        <dbReference type="EMBL" id="KAL3077010.1"/>
    </source>
</evidence>
<accession>A0ABD2IID2</accession>
<organism evidence="2 3">
    <name type="scientific">Heterodera trifolii</name>
    <dbReference type="NCBI Taxonomy" id="157864"/>
    <lineage>
        <taxon>Eukaryota</taxon>
        <taxon>Metazoa</taxon>
        <taxon>Ecdysozoa</taxon>
        <taxon>Nematoda</taxon>
        <taxon>Chromadorea</taxon>
        <taxon>Rhabditida</taxon>
        <taxon>Tylenchina</taxon>
        <taxon>Tylenchomorpha</taxon>
        <taxon>Tylenchoidea</taxon>
        <taxon>Heteroderidae</taxon>
        <taxon>Heteroderinae</taxon>
        <taxon>Heterodera</taxon>
    </lineage>
</organism>
<dbReference type="EMBL" id="JBICBT010001235">
    <property type="protein sequence ID" value="KAL3077010.1"/>
    <property type="molecule type" value="Genomic_DNA"/>
</dbReference>